<protein>
    <submittedName>
        <fullName evidence="1">Uncharacterized protein</fullName>
    </submittedName>
</protein>
<evidence type="ECO:0000313" key="2">
    <source>
        <dbReference type="Proteomes" id="UP000837857"/>
    </source>
</evidence>
<dbReference type="EMBL" id="OW152819">
    <property type="protein sequence ID" value="CAH2073577.1"/>
    <property type="molecule type" value="Genomic_DNA"/>
</dbReference>
<sequence length="81" mass="9107">MYYSKKRNRLKMADSDRVVYPDEVEEVKEPVIKAKTVEASEAVPETPQVMGNQIRNMISVPSNCPPGFKMGADGVCREVFD</sequence>
<evidence type="ECO:0000313" key="1">
    <source>
        <dbReference type="EMBL" id="CAH2073577.1"/>
    </source>
</evidence>
<name>A0ABN8J461_9NEOP</name>
<proteinExistence type="predicted"/>
<gene>
    <name evidence="1" type="ORF">IPOD504_LOCUS15700</name>
</gene>
<dbReference type="Proteomes" id="UP000837857">
    <property type="component" value="Chromosome 7"/>
</dbReference>
<accession>A0ABN8J461</accession>
<reference evidence="1" key="1">
    <citation type="submission" date="2022-03" db="EMBL/GenBank/DDBJ databases">
        <authorList>
            <person name="Martin H S."/>
        </authorList>
    </citation>
    <scope>NUCLEOTIDE SEQUENCE</scope>
</reference>
<keyword evidence="2" id="KW-1185">Reference proteome</keyword>
<organism evidence="1 2">
    <name type="scientific">Iphiclides podalirius</name>
    <name type="common">scarce swallowtail</name>
    <dbReference type="NCBI Taxonomy" id="110791"/>
    <lineage>
        <taxon>Eukaryota</taxon>
        <taxon>Metazoa</taxon>
        <taxon>Ecdysozoa</taxon>
        <taxon>Arthropoda</taxon>
        <taxon>Hexapoda</taxon>
        <taxon>Insecta</taxon>
        <taxon>Pterygota</taxon>
        <taxon>Neoptera</taxon>
        <taxon>Endopterygota</taxon>
        <taxon>Lepidoptera</taxon>
        <taxon>Glossata</taxon>
        <taxon>Ditrysia</taxon>
        <taxon>Papilionoidea</taxon>
        <taxon>Papilionidae</taxon>
        <taxon>Papilioninae</taxon>
        <taxon>Iphiclides</taxon>
    </lineage>
</organism>
<feature type="non-terminal residue" evidence="1">
    <location>
        <position position="81"/>
    </location>
</feature>